<keyword evidence="2" id="KW-1185">Reference proteome</keyword>
<sequence>MPFSESKSPTNIGYACGHTDSSNAATCQTPLICATTPSRSSCQLAASNVGEPCGPLRRRRFYPPFCLDGLKCTNSVCRPVSGLQQTCGPYTNMPICDSGLECARTGTGVESPSFSCQEKASKKGESCGIGYHGRPVAPYCAMEFGCSNGTCVKHCKMKDACLFTRVICC</sequence>
<dbReference type="EMBL" id="MCGO01000013">
    <property type="protein sequence ID" value="ORY47824.1"/>
    <property type="molecule type" value="Genomic_DNA"/>
</dbReference>
<accession>A0A1Y2CLS6</accession>
<protein>
    <submittedName>
        <fullName evidence="1">Uncharacterized protein</fullName>
    </submittedName>
</protein>
<gene>
    <name evidence="1" type="ORF">BCR33DRAFT_80007</name>
</gene>
<dbReference type="AlphaFoldDB" id="A0A1Y2CLS6"/>
<name>A0A1Y2CLS6_9FUNG</name>
<evidence type="ECO:0000313" key="1">
    <source>
        <dbReference type="EMBL" id="ORY47824.1"/>
    </source>
</evidence>
<dbReference type="Proteomes" id="UP000193642">
    <property type="component" value="Unassembled WGS sequence"/>
</dbReference>
<comment type="caution">
    <text evidence="1">The sequence shown here is derived from an EMBL/GenBank/DDBJ whole genome shotgun (WGS) entry which is preliminary data.</text>
</comment>
<organism evidence="1 2">
    <name type="scientific">Rhizoclosmatium globosum</name>
    <dbReference type="NCBI Taxonomy" id="329046"/>
    <lineage>
        <taxon>Eukaryota</taxon>
        <taxon>Fungi</taxon>
        <taxon>Fungi incertae sedis</taxon>
        <taxon>Chytridiomycota</taxon>
        <taxon>Chytridiomycota incertae sedis</taxon>
        <taxon>Chytridiomycetes</taxon>
        <taxon>Chytridiales</taxon>
        <taxon>Chytriomycetaceae</taxon>
        <taxon>Rhizoclosmatium</taxon>
    </lineage>
</organism>
<proteinExistence type="predicted"/>
<reference evidence="1 2" key="1">
    <citation type="submission" date="2016-07" db="EMBL/GenBank/DDBJ databases">
        <title>Pervasive Adenine N6-methylation of Active Genes in Fungi.</title>
        <authorList>
            <consortium name="DOE Joint Genome Institute"/>
            <person name="Mondo S.J."/>
            <person name="Dannebaum R.O."/>
            <person name="Kuo R.C."/>
            <person name="Labutti K."/>
            <person name="Haridas S."/>
            <person name="Kuo A."/>
            <person name="Salamov A."/>
            <person name="Ahrendt S.R."/>
            <person name="Lipzen A."/>
            <person name="Sullivan W."/>
            <person name="Andreopoulos W.B."/>
            <person name="Clum A."/>
            <person name="Lindquist E."/>
            <person name="Daum C."/>
            <person name="Ramamoorthy G.K."/>
            <person name="Gryganskyi A."/>
            <person name="Culley D."/>
            <person name="Magnuson J.K."/>
            <person name="James T.Y."/>
            <person name="O'Malley M.A."/>
            <person name="Stajich J.E."/>
            <person name="Spatafora J.W."/>
            <person name="Visel A."/>
            <person name="Grigoriev I.V."/>
        </authorList>
    </citation>
    <scope>NUCLEOTIDE SEQUENCE [LARGE SCALE GENOMIC DNA]</scope>
    <source>
        <strain evidence="1 2">JEL800</strain>
    </source>
</reference>
<evidence type="ECO:0000313" key="2">
    <source>
        <dbReference type="Proteomes" id="UP000193642"/>
    </source>
</evidence>